<evidence type="ECO:0000256" key="6">
    <source>
        <dbReference type="ARBA" id="ARBA00022840"/>
    </source>
</evidence>
<proteinExistence type="inferred from homology"/>
<dbReference type="CDD" id="cd01992">
    <property type="entry name" value="TilS_N"/>
    <property type="match status" value="1"/>
</dbReference>
<dbReference type="InterPro" id="IPR012094">
    <property type="entry name" value="tRNA_Ile_lys_synt"/>
</dbReference>
<dbReference type="SMART" id="SM00977">
    <property type="entry name" value="TilS_C"/>
    <property type="match status" value="1"/>
</dbReference>
<evidence type="ECO:0000259" key="9">
    <source>
        <dbReference type="SMART" id="SM00977"/>
    </source>
</evidence>
<comment type="caution">
    <text evidence="10">The sequence shown here is derived from an EMBL/GenBank/DDBJ whole genome shotgun (WGS) entry which is preliminary data.</text>
</comment>
<dbReference type="Pfam" id="PF01171">
    <property type="entry name" value="ATP_bind_3"/>
    <property type="match status" value="1"/>
</dbReference>
<dbReference type="PANTHER" id="PTHR43033">
    <property type="entry name" value="TRNA(ILE)-LYSIDINE SYNTHASE-RELATED"/>
    <property type="match status" value="1"/>
</dbReference>
<dbReference type="NCBIfam" id="TIGR02432">
    <property type="entry name" value="lysidine_TilS_N"/>
    <property type="match status" value="1"/>
</dbReference>
<keyword evidence="4 8" id="KW-0819">tRNA processing</keyword>
<dbReference type="Proteomes" id="UP000788426">
    <property type="component" value="Unassembled WGS sequence"/>
</dbReference>
<keyword evidence="6 8" id="KW-0067">ATP-binding</keyword>
<evidence type="ECO:0000256" key="5">
    <source>
        <dbReference type="ARBA" id="ARBA00022741"/>
    </source>
</evidence>
<protein>
    <recommendedName>
        <fullName evidence="8">tRNA(Ile)-lysidine synthase</fullName>
        <ecNumber evidence="8">6.3.4.19</ecNumber>
    </recommendedName>
    <alternativeName>
        <fullName evidence="8">tRNA(Ile)-2-lysyl-cytidine synthase</fullName>
    </alternativeName>
    <alternativeName>
        <fullName evidence="8">tRNA(Ile)-lysidine synthetase</fullName>
    </alternativeName>
</protein>
<dbReference type="InterPro" id="IPR012795">
    <property type="entry name" value="tRNA_Ile_lys_synt_N"/>
</dbReference>
<keyword evidence="11" id="KW-1185">Reference proteome</keyword>
<gene>
    <name evidence="8 10" type="primary">tilS</name>
    <name evidence="10" type="ORF">KZO38_01730</name>
</gene>
<dbReference type="GO" id="GO:0032267">
    <property type="term" value="F:tRNA(Ile)-lysidine synthase activity"/>
    <property type="evidence" value="ECO:0007669"/>
    <property type="project" value="UniProtKB-EC"/>
</dbReference>
<evidence type="ECO:0000256" key="2">
    <source>
        <dbReference type="ARBA" id="ARBA00022490"/>
    </source>
</evidence>
<dbReference type="Pfam" id="PF11734">
    <property type="entry name" value="TilS_C"/>
    <property type="match status" value="1"/>
</dbReference>
<name>A0ABS6YA88_9BACT</name>
<comment type="subcellular location">
    <subcellularLocation>
        <location evidence="1 8">Cytoplasm</location>
    </subcellularLocation>
</comment>
<evidence type="ECO:0000313" key="10">
    <source>
        <dbReference type="EMBL" id="MBW4768490.1"/>
    </source>
</evidence>
<dbReference type="InterPro" id="IPR011063">
    <property type="entry name" value="TilS/TtcA_N"/>
</dbReference>
<comment type="function">
    <text evidence="8">Ligates lysine onto the cytidine present at position 34 of the AUA codon-specific tRNA(Ile) that contains the anticodon CAU, in an ATP-dependent manner. Cytidine is converted to lysidine, thus changing the amino acid specificity of the tRNA from methionine to isoleucine.</text>
</comment>
<feature type="domain" description="Lysidine-tRNA(Ile) synthetase C-terminal" evidence="9">
    <location>
        <begin position="374"/>
        <end position="447"/>
    </location>
</feature>
<evidence type="ECO:0000256" key="3">
    <source>
        <dbReference type="ARBA" id="ARBA00022598"/>
    </source>
</evidence>
<comment type="domain">
    <text evidence="8">The N-terminal region contains the highly conserved SGGXDS motif, predicted to be a P-loop motif involved in ATP binding.</text>
</comment>
<dbReference type="PANTHER" id="PTHR43033:SF1">
    <property type="entry name" value="TRNA(ILE)-LYSIDINE SYNTHASE-RELATED"/>
    <property type="match status" value="1"/>
</dbReference>
<evidence type="ECO:0000256" key="1">
    <source>
        <dbReference type="ARBA" id="ARBA00004496"/>
    </source>
</evidence>
<reference evidence="10 11" key="1">
    <citation type="submission" date="2021-07" db="EMBL/GenBank/DDBJ databases">
        <title>Genomic diversity and antimicrobial resistance of Prevotella spp. isolated from chronic lung disease airways.</title>
        <authorList>
            <person name="Webb K.A."/>
            <person name="Olagoke O.S."/>
            <person name="Baird T."/>
            <person name="Neill J."/>
            <person name="Pham A."/>
            <person name="Wells T.J."/>
            <person name="Ramsay K.A."/>
            <person name="Bell S.C."/>
            <person name="Sarovich D.S."/>
            <person name="Price E.P."/>
        </authorList>
    </citation>
    <scope>NUCLEOTIDE SEQUENCE [LARGE SCALE GENOMIC DNA]</scope>
    <source>
        <strain evidence="10 11">SCHI0011.S.12</strain>
    </source>
</reference>
<comment type="similarity">
    <text evidence="8">Belongs to the tRNA(Ile)-lysidine synthase family.</text>
</comment>
<dbReference type="EMBL" id="JAHXCT010000001">
    <property type="protein sequence ID" value="MBW4768490.1"/>
    <property type="molecule type" value="Genomic_DNA"/>
</dbReference>
<comment type="catalytic activity">
    <reaction evidence="7 8">
        <text>cytidine(34) in tRNA(Ile2) + L-lysine + ATP = lysidine(34) in tRNA(Ile2) + AMP + diphosphate + H(+)</text>
        <dbReference type="Rhea" id="RHEA:43744"/>
        <dbReference type="Rhea" id="RHEA-COMP:10625"/>
        <dbReference type="Rhea" id="RHEA-COMP:10670"/>
        <dbReference type="ChEBI" id="CHEBI:15378"/>
        <dbReference type="ChEBI" id="CHEBI:30616"/>
        <dbReference type="ChEBI" id="CHEBI:32551"/>
        <dbReference type="ChEBI" id="CHEBI:33019"/>
        <dbReference type="ChEBI" id="CHEBI:82748"/>
        <dbReference type="ChEBI" id="CHEBI:83665"/>
        <dbReference type="ChEBI" id="CHEBI:456215"/>
        <dbReference type="EC" id="6.3.4.19"/>
    </reaction>
</comment>
<dbReference type="EC" id="6.3.4.19" evidence="8"/>
<evidence type="ECO:0000313" key="11">
    <source>
        <dbReference type="Proteomes" id="UP000788426"/>
    </source>
</evidence>
<evidence type="ECO:0000256" key="4">
    <source>
        <dbReference type="ARBA" id="ARBA00022694"/>
    </source>
</evidence>
<keyword evidence="2 8" id="KW-0963">Cytoplasm</keyword>
<sequence length="450" mass="51587">MQKSSSLFLRKIEQFIEQKELMNKSQLYLVALSGGADSVALLLALKKLGYNVEAAHCNFHLRGEESDRDEDFCKNLCRELDIKLHLAHFDTQTNANLHGISIEMAARNLRYNYFEALLKDINASAVCVAHHKDDSAETLLLNLIRGTGIEGLTGIKSKNNKIIRPFLCVRRNEIINYLEQQNQSFVTDSSNLVNDVQRNKIRLDVMPLLQTINPLVVEHLNQTGEYIEEATSILNTALEQMQDRVVLLKTEGQTIVDIERLEKEQSSSYLLWYILKTYGFNTAQIKQISCGLKTSVGRVWESATHALTINNNKIIVEPLFTCDTREYRLIEEGLYHLNSKLSIEIKKEPYSIDNGFSKDPKDIWIDADKVAFPLSVRLIKEGDRMIPLEMKGSKLISDMLTDTKVSYFDRQRQYVLLNNGQQIIWLLGRRIDDRYKITSSTKTVLKIKLL</sequence>
<dbReference type="NCBIfam" id="TIGR02433">
    <property type="entry name" value="lysidine_TilS_C"/>
    <property type="match status" value="1"/>
</dbReference>
<keyword evidence="5 8" id="KW-0547">Nucleotide-binding</keyword>
<organism evidence="10 11">
    <name type="scientific">Hoylesella nanceiensis</name>
    <dbReference type="NCBI Taxonomy" id="425941"/>
    <lineage>
        <taxon>Bacteria</taxon>
        <taxon>Pseudomonadati</taxon>
        <taxon>Bacteroidota</taxon>
        <taxon>Bacteroidia</taxon>
        <taxon>Bacteroidales</taxon>
        <taxon>Prevotellaceae</taxon>
        <taxon>Hoylesella</taxon>
    </lineage>
</organism>
<keyword evidence="3 8" id="KW-0436">Ligase</keyword>
<dbReference type="HAMAP" id="MF_01161">
    <property type="entry name" value="tRNA_Ile_lys_synt"/>
    <property type="match status" value="1"/>
</dbReference>
<dbReference type="InterPro" id="IPR012796">
    <property type="entry name" value="Lysidine-tRNA-synth_C"/>
</dbReference>
<feature type="binding site" evidence="8">
    <location>
        <begin position="33"/>
        <end position="38"/>
    </location>
    <ligand>
        <name>ATP</name>
        <dbReference type="ChEBI" id="CHEBI:30616"/>
    </ligand>
</feature>
<evidence type="ECO:0000256" key="8">
    <source>
        <dbReference type="HAMAP-Rule" id="MF_01161"/>
    </source>
</evidence>
<accession>A0ABS6YA88</accession>
<evidence type="ECO:0000256" key="7">
    <source>
        <dbReference type="ARBA" id="ARBA00048539"/>
    </source>
</evidence>